<dbReference type="Proteomes" id="UP000820669">
    <property type="component" value="Unassembled WGS sequence"/>
</dbReference>
<accession>A0ABX1S4F2</accession>
<dbReference type="RefSeq" id="WP_169379164.1">
    <property type="nucleotide sequence ID" value="NZ_JAAXLA010000001.1"/>
</dbReference>
<evidence type="ECO:0000313" key="3">
    <source>
        <dbReference type="Proteomes" id="UP000820669"/>
    </source>
</evidence>
<evidence type="ECO:0000256" key="1">
    <source>
        <dbReference type="SAM" id="Phobius"/>
    </source>
</evidence>
<proteinExistence type="predicted"/>
<keyword evidence="1" id="KW-1133">Transmembrane helix</keyword>
<dbReference type="EMBL" id="JAAXLA010000001">
    <property type="protein sequence ID" value="NMH95789.1"/>
    <property type="molecule type" value="Genomic_DNA"/>
</dbReference>
<keyword evidence="1" id="KW-0812">Transmembrane</keyword>
<organism evidence="2 3">
    <name type="scientific">Pseudonocardia acidicola</name>
    <dbReference type="NCBI Taxonomy" id="2724939"/>
    <lineage>
        <taxon>Bacteria</taxon>
        <taxon>Bacillati</taxon>
        <taxon>Actinomycetota</taxon>
        <taxon>Actinomycetes</taxon>
        <taxon>Pseudonocardiales</taxon>
        <taxon>Pseudonocardiaceae</taxon>
        <taxon>Pseudonocardia</taxon>
    </lineage>
</organism>
<name>A0ABX1S4F2_9PSEU</name>
<keyword evidence="1" id="KW-0472">Membrane</keyword>
<evidence type="ECO:0000313" key="2">
    <source>
        <dbReference type="EMBL" id="NMH95789.1"/>
    </source>
</evidence>
<reference evidence="2 3" key="1">
    <citation type="submission" date="2020-04" db="EMBL/GenBank/DDBJ databases">
        <authorList>
            <person name="Klaysubun C."/>
            <person name="Duangmal K."/>
            <person name="Lipun K."/>
        </authorList>
    </citation>
    <scope>NUCLEOTIDE SEQUENCE [LARGE SCALE GENOMIC DNA]</scope>
    <source>
        <strain evidence="2 3">K10HN5</strain>
    </source>
</reference>
<protein>
    <submittedName>
        <fullName evidence="2">Uncharacterized protein</fullName>
    </submittedName>
</protein>
<gene>
    <name evidence="2" type="ORF">HF526_00385</name>
</gene>
<comment type="caution">
    <text evidence="2">The sequence shown here is derived from an EMBL/GenBank/DDBJ whole genome shotgun (WGS) entry which is preliminary data.</text>
</comment>
<keyword evidence="3" id="KW-1185">Reference proteome</keyword>
<sequence>MLKVLGALLVVWAVFSVVGAVFDFLAWAVVVGALVFLGAATYSALTSKSDRRAIR</sequence>
<feature type="transmembrane region" description="Helical" evidence="1">
    <location>
        <begin position="26"/>
        <end position="45"/>
    </location>
</feature>